<proteinExistence type="inferred from homology"/>
<evidence type="ECO:0000256" key="8">
    <source>
        <dbReference type="ARBA" id="ARBA00023146"/>
    </source>
</evidence>
<dbReference type="GO" id="GO:0016740">
    <property type="term" value="F:transferase activity"/>
    <property type="evidence" value="ECO:0007669"/>
    <property type="project" value="UniProtKB-ARBA"/>
</dbReference>
<dbReference type="GO" id="GO:0006433">
    <property type="term" value="P:prolyl-tRNA aminoacylation"/>
    <property type="evidence" value="ECO:0007669"/>
    <property type="project" value="UniProtKB-UniRule"/>
</dbReference>
<dbReference type="EC" id="6.1.1.15" evidence="10"/>
<dbReference type="Pfam" id="PF03129">
    <property type="entry name" value="HGTP_anticodon"/>
    <property type="match status" value="1"/>
</dbReference>
<dbReference type="GO" id="GO:0140096">
    <property type="term" value="F:catalytic activity, acting on a protein"/>
    <property type="evidence" value="ECO:0007669"/>
    <property type="project" value="UniProtKB-ARBA"/>
</dbReference>
<dbReference type="InterPro" id="IPR044140">
    <property type="entry name" value="ProRS_anticodon_short"/>
</dbReference>
<dbReference type="AlphaFoldDB" id="F0IBD0"/>
<dbReference type="InterPro" id="IPR033730">
    <property type="entry name" value="ProRS_core_prok"/>
</dbReference>
<evidence type="ECO:0000256" key="7">
    <source>
        <dbReference type="ARBA" id="ARBA00022917"/>
    </source>
</evidence>
<dbReference type="GO" id="GO:0005524">
    <property type="term" value="F:ATP binding"/>
    <property type="evidence" value="ECO:0007669"/>
    <property type="project" value="UniProtKB-UniRule"/>
</dbReference>
<dbReference type="FunFam" id="3.40.50.800:FF:000011">
    <property type="entry name" value="Proline--tRNA ligase"/>
    <property type="match status" value="1"/>
</dbReference>
<dbReference type="InterPro" id="IPR023717">
    <property type="entry name" value="Pro-tRNA-Synthase_IIa_type1"/>
</dbReference>
<dbReference type="GO" id="GO:0005829">
    <property type="term" value="C:cytosol"/>
    <property type="evidence" value="ECO:0007669"/>
    <property type="project" value="TreeGrafter"/>
</dbReference>
<dbReference type="Pfam" id="PF00587">
    <property type="entry name" value="tRNA-synt_2b"/>
    <property type="match status" value="1"/>
</dbReference>
<dbReference type="PANTHER" id="PTHR42753">
    <property type="entry name" value="MITOCHONDRIAL RIBOSOME PROTEIN L39/PROLYL-TRNA LIGASE FAMILY MEMBER"/>
    <property type="match status" value="1"/>
</dbReference>
<dbReference type="PROSITE" id="PS50862">
    <property type="entry name" value="AA_TRNA_LIGASE_II"/>
    <property type="match status" value="1"/>
</dbReference>
<evidence type="ECO:0000256" key="5">
    <source>
        <dbReference type="ARBA" id="ARBA00022741"/>
    </source>
</evidence>
<dbReference type="HAMAP" id="MF_01569">
    <property type="entry name" value="Pro_tRNA_synth_type1"/>
    <property type="match status" value="1"/>
</dbReference>
<keyword evidence="7 10" id="KW-0648">Protein biosynthesis</keyword>
<comment type="similarity">
    <text evidence="10">Belongs to the class-II aminoacyl-tRNA synthetase family. ProS type 1 subfamily.</text>
</comment>
<dbReference type="InterPro" id="IPR002314">
    <property type="entry name" value="aa-tRNA-synt_IIb"/>
</dbReference>
<dbReference type="FunFam" id="3.30.930.10:FF:000062">
    <property type="entry name" value="Proline--tRNA ligase"/>
    <property type="match status" value="1"/>
</dbReference>
<dbReference type="InterPro" id="IPR036621">
    <property type="entry name" value="Anticodon-bd_dom_sf"/>
</dbReference>
<feature type="domain" description="Aminoacyl-transfer RNA synthetases class-II family profile" evidence="11">
    <location>
        <begin position="47"/>
        <end position="502"/>
    </location>
</feature>
<dbReference type="InterPro" id="IPR004500">
    <property type="entry name" value="Pro-tRNA-synth_IIa_bac-type"/>
</dbReference>
<reference evidence="12 13" key="1">
    <citation type="submission" date="2011-02" db="EMBL/GenBank/DDBJ databases">
        <authorList>
            <person name="Muzny D."/>
            <person name="Qin X."/>
            <person name="Deng J."/>
            <person name="Jiang H."/>
            <person name="Liu Y."/>
            <person name="Qu J."/>
            <person name="Song X.-Z."/>
            <person name="Zhang L."/>
            <person name="Thornton R."/>
            <person name="Coyle M."/>
            <person name="Francisco L."/>
            <person name="Jackson L."/>
            <person name="Javaid M."/>
            <person name="Korchina V."/>
            <person name="Kovar C."/>
            <person name="Mata R."/>
            <person name="Mathew T."/>
            <person name="Ngo R."/>
            <person name="Nguyen L."/>
            <person name="Nguyen N."/>
            <person name="Okwuonu G."/>
            <person name="Ongeri F."/>
            <person name="Pham C."/>
            <person name="Simmons D."/>
            <person name="Wilczek-Boney K."/>
            <person name="Hale W."/>
            <person name="Jakkamsetti A."/>
            <person name="Pham P."/>
            <person name="Ruth R."/>
            <person name="San Lucas F."/>
            <person name="Warren J."/>
            <person name="Zhang J."/>
            <person name="Zhao Z."/>
            <person name="Zhou C."/>
            <person name="Zhu D."/>
            <person name="Lee S."/>
            <person name="Bess C."/>
            <person name="Blankenburg K."/>
            <person name="Forbes L."/>
            <person name="Fu Q."/>
            <person name="Gubbala S."/>
            <person name="Hirani K."/>
            <person name="Jayaseelan J.C."/>
            <person name="Lara F."/>
            <person name="Munidasa M."/>
            <person name="Palculict T."/>
            <person name="Patil S."/>
            <person name="Pu L.-L."/>
            <person name="Saada N."/>
            <person name="Tang L."/>
            <person name="Weissenberger G."/>
            <person name="Zhu Y."/>
            <person name="Hemphill L."/>
            <person name="Shang Y."/>
            <person name="Youmans B."/>
            <person name="Ayvaz T."/>
            <person name="Ross M."/>
            <person name="Santibanez J."/>
            <person name="Aqrawi P."/>
            <person name="Gross S."/>
            <person name="Joshi V."/>
            <person name="Fowler G."/>
            <person name="Nazareth L."/>
            <person name="Reid J."/>
            <person name="Worley K."/>
            <person name="Petrosino J."/>
            <person name="Highlander S."/>
            <person name="Gibbs R."/>
        </authorList>
    </citation>
    <scope>NUCLEOTIDE SEQUENCE [LARGE SCALE GENOMIC DNA]</scope>
    <source>
        <strain evidence="12 13">SK115</strain>
    </source>
</reference>
<dbReference type="SUPFAM" id="SSF55826">
    <property type="entry name" value="YbaK/ProRS associated domain"/>
    <property type="match status" value="1"/>
</dbReference>
<dbReference type="CDD" id="cd00861">
    <property type="entry name" value="ProRS_anticodon_short"/>
    <property type="match status" value="1"/>
</dbReference>
<dbReference type="PRINTS" id="PR01046">
    <property type="entry name" value="TRNASYNTHPRO"/>
</dbReference>
<keyword evidence="8 10" id="KW-0030">Aminoacyl-tRNA synthetase</keyword>
<sequence>MKQSKMLIPTLREMPSDAQVISHALMLRAGYVRQVSAGVYSYLPLANRVIEKAKKIMREEFDKIGAVEMLAPALLSADLWRESGRYETYGEDLYKLKNREKSDFILGPTHEETFTAIVRDSVKSYKQLPLNLYQIQPKYRDEKRPRNGLLRTREFIMKDAYSFHANYDSLDAAYDEYKSAYEKIFTRSELDFKAIIGDGGAMGGKDSQEFMAITPDRTDLNRWMVLDKSVASFDEIPEDVQEAIRTELTSWMVSGEDTIAYSSESSYAANLEMATDEYKPAGRVVTEEEVARVSTPDCKTIDEVATFLGLDESQTIKTLVYMADESPVVALLVGNDQLNEVKLKNHLAADFFDVASEDQVRQLLGAGFGSLGPVNLPEDVRIIADRKVQDLANAVVGANEDGYHLTGVNPGRDFTAEYVDIREVREGEISPDGQGVLKFARGIEIGHIFKLGTRYSDSMNANVLDENGRAVPMIMGCYGIGVSRLLSAVMEQHARLFVNKTPKGEFRYAWGINFPKELAPFDVHLIPVNVKDEEALTLTDQIEANLLSAGYEVLVDDRNERAGVKFSDSDLIGLPIRVTVGKKAAEGIVEVKIKATGDTIEVHADNLLETLSILTK</sequence>
<dbReference type="PANTHER" id="PTHR42753:SF2">
    <property type="entry name" value="PROLINE--TRNA LIGASE"/>
    <property type="match status" value="1"/>
</dbReference>
<evidence type="ECO:0000256" key="1">
    <source>
        <dbReference type="ARBA" id="ARBA00004496"/>
    </source>
</evidence>
<protein>
    <recommendedName>
        <fullName evidence="10">Proline--tRNA ligase</fullName>
        <ecNumber evidence="10">6.1.1.15</ecNumber>
    </recommendedName>
    <alternativeName>
        <fullName evidence="10">Prolyl-tRNA synthetase</fullName>
        <shortName evidence="10">ProRS</shortName>
    </alternativeName>
</protein>
<dbReference type="InterPro" id="IPR007214">
    <property type="entry name" value="YbaK/aa-tRNA-synth-assoc-dom"/>
</dbReference>
<comment type="subcellular location">
    <subcellularLocation>
        <location evidence="1 10">Cytoplasm</location>
    </subcellularLocation>
</comment>
<evidence type="ECO:0000256" key="9">
    <source>
        <dbReference type="ARBA" id="ARBA00047671"/>
    </source>
</evidence>
<comment type="caution">
    <text evidence="12">The sequence shown here is derived from an EMBL/GenBank/DDBJ whole genome shotgun (WGS) entry which is preliminary data.</text>
</comment>
<comment type="subunit">
    <text evidence="2 10">Homodimer.</text>
</comment>
<dbReference type="InterPro" id="IPR050062">
    <property type="entry name" value="Pro-tRNA_synthetase"/>
</dbReference>
<dbReference type="NCBIfam" id="TIGR00409">
    <property type="entry name" value="proS_fam_II"/>
    <property type="match status" value="2"/>
</dbReference>
<dbReference type="EMBL" id="AEXW01000009">
    <property type="protein sequence ID" value="EGD30984.1"/>
    <property type="molecule type" value="Genomic_DNA"/>
</dbReference>
<dbReference type="InterPro" id="IPR045864">
    <property type="entry name" value="aa-tRNA-synth_II/BPL/LPL"/>
</dbReference>
<evidence type="ECO:0000256" key="10">
    <source>
        <dbReference type="HAMAP-Rule" id="MF_01569"/>
    </source>
</evidence>
<name>F0IBD0_STRSA</name>
<dbReference type="InterPro" id="IPR006195">
    <property type="entry name" value="aa-tRNA-synth_II"/>
</dbReference>
<dbReference type="Gene3D" id="3.90.960.10">
    <property type="entry name" value="YbaK/aminoacyl-tRNA synthetase-associated domain"/>
    <property type="match status" value="1"/>
</dbReference>
<evidence type="ECO:0000256" key="6">
    <source>
        <dbReference type="ARBA" id="ARBA00022840"/>
    </source>
</evidence>
<evidence type="ECO:0000313" key="12">
    <source>
        <dbReference type="EMBL" id="EGD30984.1"/>
    </source>
</evidence>
<evidence type="ECO:0000313" key="13">
    <source>
        <dbReference type="Proteomes" id="UP000003351"/>
    </source>
</evidence>
<dbReference type="Pfam" id="PF04073">
    <property type="entry name" value="tRNA_edit"/>
    <property type="match status" value="1"/>
</dbReference>
<dbReference type="PATRIC" id="fig|888810.3.peg.2027"/>
<dbReference type="CDD" id="cd04334">
    <property type="entry name" value="ProRS-INS"/>
    <property type="match status" value="1"/>
</dbReference>
<dbReference type="SUPFAM" id="SSF52954">
    <property type="entry name" value="Class II aaRS ABD-related"/>
    <property type="match status" value="1"/>
</dbReference>
<keyword evidence="4 10" id="KW-0436">Ligase</keyword>
<evidence type="ECO:0000256" key="4">
    <source>
        <dbReference type="ARBA" id="ARBA00022598"/>
    </source>
</evidence>
<keyword evidence="5 10" id="KW-0547">Nucleotide-binding</keyword>
<comment type="catalytic activity">
    <reaction evidence="9 10">
        <text>tRNA(Pro) + L-proline + ATP = L-prolyl-tRNA(Pro) + AMP + diphosphate</text>
        <dbReference type="Rhea" id="RHEA:14305"/>
        <dbReference type="Rhea" id="RHEA-COMP:9700"/>
        <dbReference type="Rhea" id="RHEA-COMP:9702"/>
        <dbReference type="ChEBI" id="CHEBI:30616"/>
        <dbReference type="ChEBI" id="CHEBI:33019"/>
        <dbReference type="ChEBI" id="CHEBI:60039"/>
        <dbReference type="ChEBI" id="CHEBI:78442"/>
        <dbReference type="ChEBI" id="CHEBI:78532"/>
        <dbReference type="ChEBI" id="CHEBI:456215"/>
        <dbReference type="EC" id="6.1.1.15"/>
    </reaction>
</comment>
<comment type="function">
    <text evidence="10">Catalyzes the attachment of proline to tRNA(Pro) in a two-step reaction: proline is first activated by ATP to form Pro-AMP and then transferred to the acceptor end of tRNA(Pro). As ProRS can inadvertently accommodate and process non-cognate amino acids such as alanine and cysteine, to avoid such errors it has two additional distinct editing activities against alanine. One activity is designated as 'pretransfer' editing and involves the tRNA(Pro)-independent hydrolysis of activated Ala-AMP. The other activity is designated 'posttransfer' editing and involves deacylation of mischarged Ala-tRNA(Pro). The misacylated Cys-tRNA(Pro) is not edited by ProRS.</text>
</comment>
<gene>
    <name evidence="10 12" type="primary">proS</name>
    <name evidence="12" type="ORF">HMPREF9382_2068</name>
</gene>
<dbReference type="SUPFAM" id="SSF55681">
    <property type="entry name" value="Class II aaRS and biotin synthetases"/>
    <property type="match status" value="1"/>
</dbReference>
<dbReference type="Gene3D" id="3.30.930.10">
    <property type="entry name" value="Bira Bifunctional Protein, Domain 2"/>
    <property type="match status" value="2"/>
</dbReference>
<evidence type="ECO:0000259" key="11">
    <source>
        <dbReference type="PROSITE" id="PS50862"/>
    </source>
</evidence>
<dbReference type="GO" id="GO:0004827">
    <property type="term" value="F:proline-tRNA ligase activity"/>
    <property type="evidence" value="ECO:0007669"/>
    <property type="project" value="UniProtKB-UniRule"/>
</dbReference>
<dbReference type="CDD" id="cd00779">
    <property type="entry name" value="ProRS_core_prok"/>
    <property type="match status" value="1"/>
</dbReference>
<dbReference type="InterPro" id="IPR036754">
    <property type="entry name" value="YbaK/aa-tRNA-synt-asso_dom_sf"/>
</dbReference>
<dbReference type="InterPro" id="IPR004154">
    <property type="entry name" value="Anticodon-bd"/>
</dbReference>
<dbReference type="InterPro" id="IPR002316">
    <property type="entry name" value="Pro-tRNA-ligase_IIa"/>
</dbReference>
<evidence type="ECO:0000256" key="2">
    <source>
        <dbReference type="ARBA" id="ARBA00011738"/>
    </source>
</evidence>
<accession>F0IBD0</accession>
<dbReference type="NCBIfam" id="NF006625">
    <property type="entry name" value="PRK09194.1"/>
    <property type="match status" value="1"/>
</dbReference>
<keyword evidence="6 10" id="KW-0067">ATP-binding</keyword>
<organism evidence="12 13">
    <name type="scientific">Streptococcus sanguinis SK115</name>
    <dbReference type="NCBI Taxonomy" id="888810"/>
    <lineage>
        <taxon>Bacteria</taxon>
        <taxon>Bacillati</taxon>
        <taxon>Bacillota</taxon>
        <taxon>Bacilli</taxon>
        <taxon>Lactobacillales</taxon>
        <taxon>Streptococcaceae</taxon>
        <taxon>Streptococcus</taxon>
    </lineage>
</organism>
<keyword evidence="3 10" id="KW-0963">Cytoplasm</keyword>
<comment type="domain">
    <text evidence="10">Consists of three domains: the N-terminal catalytic domain, the editing domain and the C-terminal anticodon-binding domain.</text>
</comment>
<dbReference type="FunFam" id="3.30.930.10:FF:000070">
    <property type="entry name" value="Proline--tRNA ligase"/>
    <property type="match status" value="1"/>
</dbReference>
<evidence type="ECO:0000256" key="3">
    <source>
        <dbReference type="ARBA" id="ARBA00022490"/>
    </source>
</evidence>
<dbReference type="Gene3D" id="3.40.50.800">
    <property type="entry name" value="Anticodon-binding domain"/>
    <property type="match status" value="1"/>
</dbReference>
<dbReference type="HOGENOM" id="CLU_016739_0_0_9"/>
<dbReference type="RefSeq" id="WP_002907970.1">
    <property type="nucleotide sequence ID" value="NZ_GL872408.1"/>
</dbReference>
<dbReference type="GO" id="GO:0002161">
    <property type="term" value="F:aminoacyl-tRNA deacylase activity"/>
    <property type="evidence" value="ECO:0007669"/>
    <property type="project" value="InterPro"/>
</dbReference>
<dbReference type="Proteomes" id="UP000003351">
    <property type="component" value="Unassembled WGS sequence"/>
</dbReference>